<keyword evidence="3" id="KW-1185">Reference proteome</keyword>
<name>A0ABY6BD73_9GAMM</name>
<sequence length="459" mass="47891">MRFPTWFTAALLACASPALLAHEGPVDPTFGAGGMAHYGFLPVNNSGLADAAIVACPSAGDTLTVVGEASQRERIVTARVRADGSYDTSFGSQGKASFLLKRIDADQPPGLCQSDGNLVVARSHRLSPGADQNIQIFRISRSDGQLDPGFSEDGVVMLDLDAYQAGTLSDEQPLGLNMLSNGDILVTGRVRLSTTGSSDRAFAARITATGVIASVAVLDHPSTSAASGGEVGTDGRIWIYGEGLQTVAGETRMVPFRAGLNYASLAWESAPVDAPLPGTGNVLVGPGRSVRPGVFVAPAMILPPGNVVHPALVVFRPGGRTVLPLPYPMLAESAATVSTHYGRQGVTVLPGGRVMYGAAVAAALNQPDVGVYFAMAAIGETPMRDRVEGAFTPTGAGTAQYRHAECPTQQSRQSFARMTVWMGKPVFVGDVSANCTDALDTDYLVGRIASNYLFADDFD</sequence>
<evidence type="ECO:0000313" key="3">
    <source>
        <dbReference type="Proteomes" id="UP001064632"/>
    </source>
</evidence>
<evidence type="ECO:0000256" key="1">
    <source>
        <dbReference type="SAM" id="SignalP"/>
    </source>
</evidence>
<gene>
    <name evidence="2" type="ORF">N4264_13945</name>
</gene>
<organism evidence="2 3">
    <name type="scientific">Tahibacter amnicola</name>
    <dbReference type="NCBI Taxonomy" id="2976241"/>
    <lineage>
        <taxon>Bacteria</taxon>
        <taxon>Pseudomonadati</taxon>
        <taxon>Pseudomonadota</taxon>
        <taxon>Gammaproteobacteria</taxon>
        <taxon>Lysobacterales</taxon>
        <taxon>Rhodanobacteraceae</taxon>
        <taxon>Tahibacter</taxon>
    </lineage>
</organism>
<protein>
    <recommendedName>
        <fullName evidence="4">Delta-60 repeat protein</fullName>
    </recommendedName>
</protein>
<proteinExistence type="predicted"/>
<accession>A0ABY6BD73</accession>
<evidence type="ECO:0008006" key="4">
    <source>
        <dbReference type="Google" id="ProtNLM"/>
    </source>
</evidence>
<reference evidence="2" key="1">
    <citation type="submission" date="2022-09" db="EMBL/GenBank/DDBJ databases">
        <title>Tahibacter sp. nov., isolated from a fresh water.</title>
        <authorList>
            <person name="Baek J.H."/>
            <person name="Lee J.K."/>
            <person name="Kim J.M."/>
            <person name="Jeon C.O."/>
        </authorList>
    </citation>
    <scope>NUCLEOTIDE SEQUENCE</scope>
    <source>
        <strain evidence="2">W38</strain>
    </source>
</reference>
<feature type="chain" id="PRO_5045307179" description="Delta-60 repeat protein" evidence="1">
    <location>
        <begin position="21"/>
        <end position="459"/>
    </location>
</feature>
<dbReference type="RefSeq" id="WP_261692857.1">
    <property type="nucleotide sequence ID" value="NZ_CP104694.1"/>
</dbReference>
<dbReference type="Gene3D" id="2.80.10.50">
    <property type="match status" value="1"/>
</dbReference>
<keyword evidence="1" id="KW-0732">Signal</keyword>
<dbReference type="EMBL" id="CP104694">
    <property type="protein sequence ID" value="UXI65862.1"/>
    <property type="molecule type" value="Genomic_DNA"/>
</dbReference>
<dbReference type="Proteomes" id="UP001064632">
    <property type="component" value="Chromosome"/>
</dbReference>
<evidence type="ECO:0000313" key="2">
    <source>
        <dbReference type="EMBL" id="UXI65862.1"/>
    </source>
</evidence>
<feature type="signal peptide" evidence="1">
    <location>
        <begin position="1"/>
        <end position="20"/>
    </location>
</feature>